<comment type="caution">
    <text evidence="1">The sequence shown here is derived from an EMBL/GenBank/DDBJ whole genome shotgun (WGS) entry which is preliminary data.</text>
</comment>
<sequence>MDSFPEDKEPPYNSNNINGREDLLQLPVRYDKLDGLCYIDSQEPRDLSQADALNFVKMFIKKNGFVVFEHKVDHGRSILPLLLQRFHRPNPSLHLFLLGFASTRIDHPCSHPFQLLVLSPNSSAKPAPDNIDFSVFFVMKSNSAQ</sequence>
<dbReference type="Proteomes" id="UP001064489">
    <property type="component" value="Chromosome 12"/>
</dbReference>
<dbReference type="AlphaFoldDB" id="A0AAD5I8K3"/>
<protein>
    <submittedName>
        <fullName evidence="1">Uncharacterized protein</fullName>
    </submittedName>
</protein>
<keyword evidence="2" id="KW-1185">Reference proteome</keyword>
<reference evidence="1" key="2">
    <citation type="submission" date="2023-02" db="EMBL/GenBank/DDBJ databases">
        <authorList>
            <person name="Swenson N.G."/>
            <person name="Wegrzyn J.L."/>
            <person name="Mcevoy S.L."/>
        </authorList>
    </citation>
    <scope>NUCLEOTIDE SEQUENCE</scope>
    <source>
        <strain evidence="1">91603</strain>
        <tissue evidence="1">Leaf</tissue>
    </source>
</reference>
<evidence type="ECO:0000313" key="1">
    <source>
        <dbReference type="EMBL" id="KAI9156098.1"/>
    </source>
</evidence>
<evidence type="ECO:0000313" key="2">
    <source>
        <dbReference type="Proteomes" id="UP001064489"/>
    </source>
</evidence>
<dbReference type="EMBL" id="JAJSOW010000107">
    <property type="protein sequence ID" value="KAI9156098.1"/>
    <property type="molecule type" value="Genomic_DNA"/>
</dbReference>
<reference evidence="1" key="1">
    <citation type="journal article" date="2022" name="Plant J.">
        <title>Strategies of tolerance reflected in two North American maple genomes.</title>
        <authorList>
            <person name="McEvoy S.L."/>
            <person name="Sezen U.U."/>
            <person name="Trouern-Trend A."/>
            <person name="McMahon S.M."/>
            <person name="Schaberg P.G."/>
            <person name="Yang J."/>
            <person name="Wegrzyn J.L."/>
            <person name="Swenson N.G."/>
        </authorList>
    </citation>
    <scope>NUCLEOTIDE SEQUENCE</scope>
    <source>
        <strain evidence="1">91603</strain>
    </source>
</reference>
<name>A0AAD5I8K3_ACENE</name>
<organism evidence="1 2">
    <name type="scientific">Acer negundo</name>
    <name type="common">Box elder</name>
    <dbReference type="NCBI Taxonomy" id="4023"/>
    <lineage>
        <taxon>Eukaryota</taxon>
        <taxon>Viridiplantae</taxon>
        <taxon>Streptophyta</taxon>
        <taxon>Embryophyta</taxon>
        <taxon>Tracheophyta</taxon>
        <taxon>Spermatophyta</taxon>
        <taxon>Magnoliopsida</taxon>
        <taxon>eudicotyledons</taxon>
        <taxon>Gunneridae</taxon>
        <taxon>Pentapetalae</taxon>
        <taxon>rosids</taxon>
        <taxon>malvids</taxon>
        <taxon>Sapindales</taxon>
        <taxon>Sapindaceae</taxon>
        <taxon>Hippocastanoideae</taxon>
        <taxon>Acereae</taxon>
        <taxon>Acer</taxon>
    </lineage>
</organism>
<gene>
    <name evidence="1" type="ORF">LWI28_000438</name>
</gene>
<proteinExistence type="predicted"/>
<accession>A0AAD5I8K3</accession>